<dbReference type="CDD" id="cd04683">
    <property type="entry name" value="NUDIX_Hydrolase"/>
    <property type="match status" value="1"/>
</dbReference>
<feature type="domain" description="Nudix hydrolase" evidence="3">
    <location>
        <begin position="16"/>
        <end position="149"/>
    </location>
</feature>
<evidence type="ECO:0000313" key="4">
    <source>
        <dbReference type="EMBL" id="SJZ36361.1"/>
    </source>
</evidence>
<keyword evidence="2" id="KW-0378">Hydrolase</keyword>
<dbReference type="PROSITE" id="PS00893">
    <property type="entry name" value="NUDIX_BOX"/>
    <property type="match status" value="1"/>
</dbReference>
<gene>
    <name evidence="4" type="ORF">SAMN02745673_00115</name>
</gene>
<accession>A0A1T4K1Q1</accession>
<comment type="cofactor">
    <cofactor evidence="1">
        <name>Mg(2+)</name>
        <dbReference type="ChEBI" id="CHEBI:18420"/>
    </cofactor>
</comment>
<dbReference type="EMBL" id="FUWS01000001">
    <property type="protein sequence ID" value="SJZ36361.1"/>
    <property type="molecule type" value="Genomic_DNA"/>
</dbReference>
<dbReference type="STRING" id="1122192.SAMN02745673_00115"/>
<keyword evidence="5" id="KW-1185">Reference proteome</keyword>
<name>A0A1T4K1Q1_9ACTN</name>
<dbReference type="AlphaFoldDB" id="A0A1T4K1Q1"/>
<dbReference type="GO" id="GO:0016787">
    <property type="term" value="F:hydrolase activity"/>
    <property type="evidence" value="ECO:0007669"/>
    <property type="project" value="UniProtKB-KW"/>
</dbReference>
<evidence type="ECO:0000313" key="5">
    <source>
        <dbReference type="Proteomes" id="UP000190637"/>
    </source>
</evidence>
<dbReference type="RefSeq" id="WP_078759564.1">
    <property type="nucleotide sequence ID" value="NZ_FUWS01000001.1"/>
</dbReference>
<dbReference type="Pfam" id="PF00293">
    <property type="entry name" value="NUDIX"/>
    <property type="match status" value="1"/>
</dbReference>
<dbReference type="InterPro" id="IPR015797">
    <property type="entry name" value="NUDIX_hydrolase-like_dom_sf"/>
</dbReference>
<dbReference type="InterPro" id="IPR000086">
    <property type="entry name" value="NUDIX_hydrolase_dom"/>
</dbReference>
<dbReference type="Proteomes" id="UP000190637">
    <property type="component" value="Unassembled WGS sequence"/>
</dbReference>
<dbReference type="InterPro" id="IPR020084">
    <property type="entry name" value="NUDIX_hydrolase_CS"/>
</dbReference>
<dbReference type="OrthoDB" id="21342at2"/>
<evidence type="ECO:0000259" key="3">
    <source>
        <dbReference type="PROSITE" id="PS51462"/>
    </source>
</evidence>
<evidence type="ECO:0000256" key="2">
    <source>
        <dbReference type="ARBA" id="ARBA00022801"/>
    </source>
</evidence>
<organism evidence="4 5">
    <name type="scientific">Marinactinospora thermotolerans DSM 45154</name>
    <dbReference type="NCBI Taxonomy" id="1122192"/>
    <lineage>
        <taxon>Bacteria</taxon>
        <taxon>Bacillati</taxon>
        <taxon>Actinomycetota</taxon>
        <taxon>Actinomycetes</taxon>
        <taxon>Streptosporangiales</taxon>
        <taxon>Nocardiopsidaceae</taxon>
        <taxon>Marinactinospora</taxon>
    </lineage>
</organism>
<dbReference type="Gene3D" id="3.90.79.10">
    <property type="entry name" value="Nucleoside Triphosphate Pyrophosphohydrolase"/>
    <property type="match status" value="1"/>
</dbReference>
<sequence length="278" mass="29507">MAPPGGQSSARRGRHASVVGAHLLLFDRHGRVLLVRRRATGYCDGMLHASAAGHLEAGETLPECAVREAAEELGIVVDPRHLEFAHLCHSGEDGGRLQVFFACRTWQGEPRNAEPAKHGEPVWLPAHRLPGDVVPYCAQAIRAYLDGRPFGLHAWPGRDTPPPGTSADAGVLGDAGVPGALAAVLADVAAERRAQQRLWGVQHGLQDGTGAAAPVLAAVRAVFDRDPTTWAGLLAEETAEALAERDPRALRAELVQVAAVAVQWIQALDSRTGCHPAR</sequence>
<dbReference type="PROSITE" id="PS51462">
    <property type="entry name" value="NUDIX"/>
    <property type="match status" value="1"/>
</dbReference>
<reference evidence="4 5" key="1">
    <citation type="submission" date="2017-02" db="EMBL/GenBank/DDBJ databases">
        <authorList>
            <person name="Peterson S.W."/>
        </authorList>
    </citation>
    <scope>NUCLEOTIDE SEQUENCE [LARGE SCALE GENOMIC DNA]</scope>
    <source>
        <strain evidence="4 5">DSM 45154</strain>
    </source>
</reference>
<evidence type="ECO:0000256" key="1">
    <source>
        <dbReference type="ARBA" id="ARBA00001946"/>
    </source>
</evidence>
<proteinExistence type="predicted"/>
<dbReference type="PANTHER" id="PTHR43046:SF16">
    <property type="entry name" value="ADP-RIBOSE PYROPHOSPHATASE YJHB-RELATED"/>
    <property type="match status" value="1"/>
</dbReference>
<dbReference type="PANTHER" id="PTHR43046">
    <property type="entry name" value="GDP-MANNOSE MANNOSYL HYDROLASE"/>
    <property type="match status" value="1"/>
</dbReference>
<dbReference type="SUPFAM" id="SSF55811">
    <property type="entry name" value="Nudix"/>
    <property type="match status" value="1"/>
</dbReference>
<protein>
    <submittedName>
        <fullName evidence="4">ADP-ribose pyrophosphatase YjhB, NUDIX family</fullName>
    </submittedName>
</protein>